<proteinExistence type="predicted"/>
<organism evidence="1 2">
    <name type="scientific">Bartonella grahamii</name>
    <dbReference type="NCBI Taxonomy" id="33045"/>
    <lineage>
        <taxon>Bacteria</taxon>
        <taxon>Pseudomonadati</taxon>
        <taxon>Pseudomonadota</taxon>
        <taxon>Alphaproteobacteria</taxon>
        <taxon>Hyphomicrobiales</taxon>
        <taxon>Bartonellaceae</taxon>
        <taxon>Bartonella</taxon>
    </lineage>
</organism>
<dbReference type="PIRSF" id="PIRSF028744">
    <property type="entry name" value="Addict_mod_HI1419"/>
    <property type="match status" value="1"/>
</dbReference>
<dbReference type="AlphaFoldDB" id="A0A336NGA1"/>
<dbReference type="OMA" id="EYRIAWG"/>
<name>A0A336NGA1_BARGR</name>
<reference evidence="1 2" key="1">
    <citation type="submission" date="2018-06" db="EMBL/GenBank/DDBJ databases">
        <authorList>
            <consortium name="Pathogen Informatics"/>
            <person name="Doyle S."/>
        </authorList>
    </citation>
    <scope>NUCLEOTIDE SEQUENCE [LARGE SCALE GENOMIC DNA]</scope>
    <source>
        <strain evidence="1 2">NCTC12860</strain>
    </source>
</reference>
<dbReference type="PANTHER" id="PTHR41791">
    <property type="entry name" value="SSL7039 PROTEIN"/>
    <property type="match status" value="1"/>
</dbReference>
<dbReference type="InterPro" id="IPR014056">
    <property type="entry name" value="TypeIITA-like_toxin_pred"/>
</dbReference>
<dbReference type="NCBIfam" id="TIGR02683">
    <property type="entry name" value="upstrm_HI1419"/>
    <property type="match status" value="1"/>
</dbReference>
<evidence type="ECO:0000313" key="2">
    <source>
        <dbReference type="Proteomes" id="UP000253846"/>
    </source>
</evidence>
<protein>
    <submittedName>
        <fullName evidence="1">Putative addiction module killer protein</fullName>
    </submittedName>
</protein>
<gene>
    <name evidence="1" type="ORF">NCTC12860_01855</name>
</gene>
<dbReference type="PANTHER" id="PTHR41791:SF1">
    <property type="entry name" value="SSL7039 PROTEIN"/>
    <property type="match status" value="1"/>
</dbReference>
<evidence type="ECO:0000313" key="1">
    <source>
        <dbReference type="EMBL" id="SSZ40700.1"/>
    </source>
</evidence>
<dbReference type="EMBL" id="UFTD01000002">
    <property type="protein sequence ID" value="SSZ40700.1"/>
    <property type="molecule type" value="Genomic_DNA"/>
</dbReference>
<dbReference type="Proteomes" id="UP000253846">
    <property type="component" value="Unassembled WGS sequence"/>
</dbReference>
<sequence length="92" mass="10519">MKLLDYLKDEIAQAHVVTWIARIETGFLGNAKFFRGIGELKINRGLGYRVYFFKQGKEIILLLNGGDKSTQQKDIEKALQLVKEIKNGNHQV</sequence>
<accession>A0A336NGA1</accession>